<keyword evidence="2" id="KW-1185">Reference proteome</keyword>
<dbReference type="AlphaFoldDB" id="A0A0K9PAF2"/>
<dbReference type="EMBL" id="LFYR01001071">
    <property type="protein sequence ID" value="KMZ65145.1"/>
    <property type="molecule type" value="Genomic_DNA"/>
</dbReference>
<dbReference type="OrthoDB" id="361362at2759"/>
<dbReference type="OMA" id="YMINISC"/>
<name>A0A0K9PAF2_ZOSMR</name>
<evidence type="ECO:0000313" key="2">
    <source>
        <dbReference type="Proteomes" id="UP000036987"/>
    </source>
</evidence>
<gene>
    <name evidence="1" type="ORF">ZOSMA_336G00070</name>
</gene>
<comment type="caution">
    <text evidence="1">The sequence shown here is derived from an EMBL/GenBank/DDBJ whole genome shotgun (WGS) entry which is preliminary data.</text>
</comment>
<protein>
    <submittedName>
        <fullName evidence="1">Uncharacterized protein</fullName>
    </submittedName>
</protein>
<dbReference type="STRING" id="29655.A0A0K9PAF2"/>
<sequence>MYCLAYFSKLNFDVLRSMLYCCLCPNPDAQRFISLNMLDIVRLAYKRRRVQVPDYISFMVSLMFRFNVSHDIFESIKEGHVCVSESNRAVYQSITDVVYQCLTILGERAHVLQAFLNPVLDWMHFKPSLDIVRRILRMIVFLDSKLSEISEERVIMLNNAILFFMVDAVSKIPKDLDEDLQSKYDSTCEFYMTPCIYLFIGSQNLLERTLKIFISMTETRVLPASQFGSDLSLLTRVNTVVFVLITMLKSDRLPRYVTSLKKNVKDILKNIFNILYSDRLDLTEQERHEINGDFDRLKTNAYKAKCLDSIVMEELQKGN</sequence>
<evidence type="ECO:0000313" key="1">
    <source>
        <dbReference type="EMBL" id="KMZ65145.1"/>
    </source>
</evidence>
<dbReference type="Proteomes" id="UP000036987">
    <property type="component" value="Unassembled WGS sequence"/>
</dbReference>
<proteinExistence type="predicted"/>
<reference evidence="2" key="1">
    <citation type="journal article" date="2016" name="Nature">
        <title>The genome of the seagrass Zostera marina reveals angiosperm adaptation to the sea.</title>
        <authorList>
            <person name="Olsen J.L."/>
            <person name="Rouze P."/>
            <person name="Verhelst B."/>
            <person name="Lin Y.-C."/>
            <person name="Bayer T."/>
            <person name="Collen J."/>
            <person name="Dattolo E."/>
            <person name="De Paoli E."/>
            <person name="Dittami S."/>
            <person name="Maumus F."/>
            <person name="Michel G."/>
            <person name="Kersting A."/>
            <person name="Lauritano C."/>
            <person name="Lohaus R."/>
            <person name="Toepel M."/>
            <person name="Tonon T."/>
            <person name="Vanneste K."/>
            <person name="Amirebrahimi M."/>
            <person name="Brakel J."/>
            <person name="Bostroem C."/>
            <person name="Chovatia M."/>
            <person name="Grimwood J."/>
            <person name="Jenkins J.W."/>
            <person name="Jueterbock A."/>
            <person name="Mraz A."/>
            <person name="Stam W.T."/>
            <person name="Tice H."/>
            <person name="Bornberg-Bauer E."/>
            <person name="Green P.J."/>
            <person name="Pearson G.A."/>
            <person name="Procaccini G."/>
            <person name="Duarte C.M."/>
            <person name="Schmutz J."/>
            <person name="Reusch T.B.H."/>
            <person name="Van de Peer Y."/>
        </authorList>
    </citation>
    <scope>NUCLEOTIDE SEQUENCE [LARGE SCALE GENOMIC DNA]</scope>
    <source>
        <strain evidence="2">cv. Finnish</strain>
    </source>
</reference>
<organism evidence="1 2">
    <name type="scientific">Zostera marina</name>
    <name type="common">Eelgrass</name>
    <dbReference type="NCBI Taxonomy" id="29655"/>
    <lineage>
        <taxon>Eukaryota</taxon>
        <taxon>Viridiplantae</taxon>
        <taxon>Streptophyta</taxon>
        <taxon>Embryophyta</taxon>
        <taxon>Tracheophyta</taxon>
        <taxon>Spermatophyta</taxon>
        <taxon>Magnoliopsida</taxon>
        <taxon>Liliopsida</taxon>
        <taxon>Zosteraceae</taxon>
        <taxon>Zostera</taxon>
    </lineage>
</organism>
<accession>A0A0K9PAF2</accession>